<dbReference type="FunFam" id="3.30.160.60:FF:002716">
    <property type="entry name" value="Zinc finger protein 212"/>
    <property type="match status" value="1"/>
</dbReference>
<dbReference type="SMART" id="SM00355">
    <property type="entry name" value="ZnF_C2H2"/>
    <property type="match status" value="8"/>
</dbReference>
<dbReference type="PANTHER" id="PTHR46105:SF7">
    <property type="entry name" value="ZINC FINGER AND BTB DOMAIN-CONTAINING PROTEIN 7C"/>
    <property type="match status" value="1"/>
</dbReference>
<feature type="domain" description="C2H2-type" evidence="17">
    <location>
        <begin position="332"/>
        <end position="359"/>
    </location>
</feature>
<dbReference type="InterPro" id="IPR011333">
    <property type="entry name" value="SKP1/BTB/POZ_sf"/>
</dbReference>
<dbReference type="SUPFAM" id="SSF54695">
    <property type="entry name" value="POZ domain"/>
    <property type="match status" value="1"/>
</dbReference>
<evidence type="ECO:0000256" key="5">
    <source>
        <dbReference type="ARBA" id="ARBA00022737"/>
    </source>
</evidence>
<evidence type="ECO:0000256" key="8">
    <source>
        <dbReference type="ARBA" id="ARBA00023015"/>
    </source>
</evidence>
<dbReference type="GO" id="GO:0008270">
    <property type="term" value="F:zinc ion binding"/>
    <property type="evidence" value="ECO:0007669"/>
    <property type="project" value="UniProtKB-KW"/>
</dbReference>
<sequence>MAEAKPDCQSPLELQVNIHSSSHKDTLLTSLEEQRKKDFLCDITVIVENEQFRAHKAVLAASSEYFALMFTDEGNVGQSVYVMEGMVAEIFAALLQFVYTGSIQVSEKLIQQIVATAQILKVEDLVQAYTDYQESQITENLSNSISVIAITDKSNVFSKKRKRGRPKKLIYTDPLQQMDEYIVHEDEHDAEPHTSVFNGNVSNSQETSVSCGKEEAYHPDSASQVQGQAFLKRHSRRKMQRSIKLRDYRLTIDNEDCEAEPKQQIGKKRKSKGLDTQCKDCGKIFKTNRFLAIHQRTHTGERPFRCVDCGKNFSQKHSLQVHERIHTGERPYICTVCSKALATKHSLMEHMSLHAEKKSFTCDQCGKNFSQKRQLKSHYRVHTGRTLPECNICQHKFMDTAQLKKHLRSHTGEKPFTCEICGKSFTAKSSLQTHIRIHRGEKPYICNICGKSFSDSSAKRRHCILHTGKKSFSCPDCSLLFSRMDNLKTHMKIHSKEKHSQVQEAISGGADEVRNILHLQQYQLATTGGEEIQLLVTDAVHNLNFIPGHDPGISIVTTDASQGITDEADRLTLITHQPPPMHTLSITTHQQHVEQIHNLSLLESQVQTVQPKQMHVITFSEKVISPASEILMSETVRQIPLIQGPTPQPHNIGDQNVHVADNQADISVIQTNQHLPAQQIEPQTIVIHANDSFINRETL</sequence>
<reference evidence="18" key="1">
    <citation type="thesis" date="2020" institute="ProQuest LLC" country="789 East Eisenhower Parkway, Ann Arbor, MI, USA">
        <title>Comparative Genomics and Chromosome Evolution.</title>
        <authorList>
            <person name="Mudd A.B."/>
        </authorList>
    </citation>
    <scope>NUCLEOTIDE SEQUENCE</scope>
    <source>
        <strain evidence="18">Female2</strain>
        <tissue evidence="18">Blood</tissue>
    </source>
</reference>
<dbReference type="InterPro" id="IPR013087">
    <property type="entry name" value="Znf_C2H2_type"/>
</dbReference>
<proteinExistence type="inferred from homology"/>
<accession>A0A8T2JML1</accession>
<evidence type="ECO:0000256" key="11">
    <source>
        <dbReference type="ARBA" id="ARBA00023242"/>
    </source>
</evidence>
<organism evidence="18 19">
    <name type="scientific">Hymenochirus boettgeri</name>
    <name type="common">Congo dwarf clawed frog</name>
    <dbReference type="NCBI Taxonomy" id="247094"/>
    <lineage>
        <taxon>Eukaryota</taxon>
        <taxon>Metazoa</taxon>
        <taxon>Chordata</taxon>
        <taxon>Craniata</taxon>
        <taxon>Vertebrata</taxon>
        <taxon>Euteleostomi</taxon>
        <taxon>Amphibia</taxon>
        <taxon>Batrachia</taxon>
        <taxon>Anura</taxon>
        <taxon>Pipoidea</taxon>
        <taxon>Pipidae</taxon>
        <taxon>Pipinae</taxon>
        <taxon>Hymenochirus</taxon>
    </lineage>
</organism>
<feature type="domain" description="C2H2-type" evidence="17">
    <location>
        <begin position="416"/>
        <end position="443"/>
    </location>
</feature>
<evidence type="ECO:0000256" key="7">
    <source>
        <dbReference type="ARBA" id="ARBA00022833"/>
    </source>
</evidence>
<evidence type="ECO:0000313" key="18">
    <source>
        <dbReference type="EMBL" id="KAG8444677.1"/>
    </source>
</evidence>
<dbReference type="PROSITE" id="PS00028">
    <property type="entry name" value="ZINC_FINGER_C2H2_1"/>
    <property type="match status" value="8"/>
</dbReference>
<evidence type="ECO:0000256" key="10">
    <source>
        <dbReference type="ARBA" id="ARBA00023163"/>
    </source>
</evidence>
<feature type="domain" description="C2H2-type" evidence="17">
    <location>
        <begin position="276"/>
        <end position="303"/>
    </location>
</feature>
<evidence type="ECO:0000256" key="14">
    <source>
        <dbReference type="ARBA" id="ARBA00078709"/>
    </source>
</evidence>
<evidence type="ECO:0000259" key="16">
    <source>
        <dbReference type="PROSITE" id="PS50097"/>
    </source>
</evidence>
<feature type="domain" description="C2H2-type" evidence="17">
    <location>
        <begin position="304"/>
        <end position="331"/>
    </location>
</feature>
<evidence type="ECO:0000313" key="19">
    <source>
        <dbReference type="Proteomes" id="UP000812440"/>
    </source>
</evidence>
<dbReference type="Proteomes" id="UP000812440">
    <property type="component" value="Chromosome 5"/>
</dbReference>
<comment type="similarity">
    <text evidence="3">Belongs to the krueppel C2H2-type zinc-finger protein family.</text>
</comment>
<dbReference type="InterPro" id="IPR036236">
    <property type="entry name" value="Znf_C2H2_sf"/>
</dbReference>
<dbReference type="Pfam" id="PF00651">
    <property type="entry name" value="BTB"/>
    <property type="match status" value="1"/>
</dbReference>
<evidence type="ECO:0000256" key="3">
    <source>
        <dbReference type="ARBA" id="ARBA00006991"/>
    </source>
</evidence>
<name>A0A8T2JML1_9PIPI</name>
<keyword evidence="9" id="KW-0238">DNA-binding</keyword>
<dbReference type="FunFam" id="3.30.160.60:FF:000100">
    <property type="entry name" value="Zinc finger 45-like"/>
    <property type="match status" value="1"/>
</dbReference>
<comment type="function">
    <text evidence="1">May be involved in transcriptional regulation.</text>
</comment>
<evidence type="ECO:0000256" key="1">
    <source>
        <dbReference type="ARBA" id="ARBA00003767"/>
    </source>
</evidence>
<dbReference type="CDD" id="cd18212">
    <property type="entry name" value="BTB_POZ_ZBTB24_ZNF450"/>
    <property type="match status" value="1"/>
</dbReference>
<feature type="domain" description="C2H2-type" evidence="17">
    <location>
        <begin position="388"/>
        <end position="415"/>
    </location>
</feature>
<evidence type="ECO:0000256" key="15">
    <source>
        <dbReference type="PROSITE-ProRule" id="PRU00042"/>
    </source>
</evidence>
<evidence type="ECO:0000259" key="17">
    <source>
        <dbReference type="PROSITE" id="PS50157"/>
    </source>
</evidence>
<comment type="function">
    <text evidence="12">May be involved in BMP2-induced transcription.</text>
</comment>
<feature type="domain" description="C2H2-type" evidence="17">
    <location>
        <begin position="472"/>
        <end position="499"/>
    </location>
</feature>
<dbReference type="InterPro" id="IPR050457">
    <property type="entry name" value="ZnFinger_BTB_dom_contain"/>
</dbReference>
<keyword evidence="6 15" id="KW-0863">Zinc-finger</keyword>
<comment type="caution">
    <text evidence="18">The sequence shown here is derived from an EMBL/GenBank/DDBJ whole genome shotgun (WGS) entry which is preliminary data.</text>
</comment>
<dbReference type="OrthoDB" id="6365676at2759"/>
<dbReference type="FunFam" id="3.30.160.60:FF:000770">
    <property type="entry name" value="zinc finger protein 16"/>
    <property type="match status" value="1"/>
</dbReference>
<evidence type="ECO:0000256" key="2">
    <source>
        <dbReference type="ARBA" id="ARBA00004123"/>
    </source>
</evidence>
<dbReference type="GO" id="GO:0000981">
    <property type="term" value="F:DNA-binding transcription factor activity, RNA polymerase II-specific"/>
    <property type="evidence" value="ECO:0007669"/>
    <property type="project" value="TreeGrafter"/>
</dbReference>
<evidence type="ECO:0000256" key="13">
    <source>
        <dbReference type="ARBA" id="ARBA00071013"/>
    </source>
</evidence>
<evidence type="ECO:0000256" key="6">
    <source>
        <dbReference type="ARBA" id="ARBA00022771"/>
    </source>
</evidence>
<evidence type="ECO:0000256" key="4">
    <source>
        <dbReference type="ARBA" id="ARBA00022723"/>
    </source>
</evidence>
<dbReference type="GO" id="GO:0000978">
    <property type="term" value="F:RNA polymerase II cis-regulatory region sequence-specific DNA binding"/>
    <property type="evidence" value="ECO:0007669"/>
    <property type="project" value="TreeGrafter"/>
</dbReference>
<keyword evidence="7" id="KW-0862">Zinc</keyword>
<dbReference type="EMBL" id="JAACNH010000004">
    <property type="protein sequence ID" value="KAG8444677.1"/>
    <property type="molecule type" value="Genomic_DNA"/>
</dbReference>
<dbReference type="InterPro" id="IPR000210">
    <property type="entry name" value="BTB/POZ_dom"/>
</dbReference>
<feature type="domain" description="C2H2-type" evidence="17">
    <location>
        <begin position="360"/>
        <end position="387"/>
    </location>
</feature>
<dbReference type="FunFam" id="3.30.160.60:FF:001498">
    <property type="entry name" value="Zinc finger protein 404"/>
    <property type="match status" value="1"/>
</dbReference>
<protein>
    <recommendedName>
        <fullName evidence="13">Zinc finger and BTB domain-containing protein 24</fullName>
    </recommendedName>
    <alternativeName>
        <fullName evidence="14">Zinc finger protein 450</fullName>
    </alternativeName>
</protein>
<dbReference type="PROSITE" id="PS50157">
    <property type="entry name" value="ZINC_FINGER_C2H2_2"/>
    <property type="match status" value="8"/>
</dbReference>
<keyword evidence="8" id="KW-0805">Transcription regulation</keyword>
<dbReference type="AlphaFoldDB" id="A0A8T2JML1"/>
<dbReference type="FunFam" id="3.30.160.60:FF:000624">
    <property type="entry name" value="zinc finger protein 697"/>
    <property type="match status" value="1"/>
</dbReference>
<dbReference type="SUPFAM" id="SSF57667">
    <property type="entry name" value="beta-beta-alpha zinc fingers"/>
    <property type="match status" value="4"/>
</dbReference>
<dbReference type="SMART" id="SM00225">
    <property type="entry name" value="BTB"/>
    <property type="match status" value="1"/>
</dbReference>
<keyword evidence="19" id="KW-1185">Reference proteome</keyword>
<comment type="subcellular location">
    <subcellularLocation>
        <location evidence="2">Nucleus</location>
    </subcellularLocation>
</comment>
<evidence type="ECO:0000256" key="9">
    <source>
        <dbReference type="ARBA" id="ARBA00023125"/>
    </source>
</evidence>
<keyword evidence="10" id="KW-0804">Transcription</keyword>
<dbReference type="Gene3D" id="3.30.160.60">
    <property type="entry name" value="Classic Zinc Finger"/>
    <property type="match status" value="8"/>
</dbReference>
<dbReference type="FunFam" id="3.30.160.60:FF:000267">
    <property type="entry name" value="Zinc finger and BTB domain-containing 49"/>
    <property type="match status" value="1"/>
</dbReference>
<dbReference type="Pfam" id="PF00096">
    <property type="entry name" value="zf-C2H2"/>
    <property type="match status" value="6"/>
</dbReference>
<dbReference type="FunFam" id="3.30.160.60:FF:001506">
    <property type="entry name" value="Zinc finger protein"/>
    <property type="match status" value="1"/>
</dbReference>
<dbReference type="Gene3D" id="3.30.710.10">
    <property type="entry name" value="Potassium Channel Kv1.1, Chain A"/>
    <property type="match status" value="1"/>
</dbReference>
<keyword evidence="4" id="KW-0479">Metal-binding</keyword>
<dbReference type="GO" id="GO:0005634">
    <property type="term" value="C:nucleus"/>
    <property type="evidence" value="ECO:0007669"/>
    <property type="project" value="UniProtKB-SubCell"/>
</dbReference>
<keyword evidence="5" id="KW-0677">Repeat</keyword>
<dbReference type="PROSITE" id="PS50097">
    <property type="entry name" value="BTB"/>
    <property type="match status" value="1"/>
</dbReference>
<feature type="domain" description="BTB" evidence="16">
    <location>
        <begin position="41"/>
        <end position="107"/>
    </location>
</feature>
<evidence type="ECO:0000256" key="12">
    <source>
        <dbReference type="ARBA" id="ARBA00056876"/>
    </source>
</evidence>
<gene>
    <name evidence="18" type="ORF">GDO86_009736</name>
</gene>
<feature type="domain" description="C2H2-type" evidence="17">
    <location>
        <begin position="444"/>
        <end position="471"/>
    </location>
</feature>
<keyword evidence="11" id="KW-0539">Nucleus</keyword>
<dbReference type="PANTHER" id="PTHR46105">
    <property type="entry name" value="AGAP004733-PA"/>
    <property type="match status" value="1"/>
</dbReference>